<evidence type="ECO:0000256" key="2">
    <source>
        <dbReference type="ARBA" id="ARBA00022771"/>
    </source>
</evidence>
<evidence type="ECO:0000259" key="6">
    <source>
        <dbReference type="PROSITE" id="PS50950"/>
    </source>
</evidence>
<name>A0A3P8RSL2_AMPPE</name>
<evidence type="ECO:0000256" key="5">
    <source>
        <dbReference type="PROSITE-ProRule" id="PRU00309"/>
    </source>
</evidence>
<accession>A0A3P8RSL2</accession>
<dbReference type="GO" id="GO:0003677">
    <property type="term" value="F:DNA binding"/>
    <property type="evidence" value="ECO:0007669"/>
    <property type="project" value="UniProtKB-UniRule"/>
</dbReference>
<dbReference type="Pfam" id="PF05485">
    <property type="entry name" value="THAP"/>
    <property type="match status" value="1"/>
</dbReference>
<dbReference type="SMART" id="SM00980">
    <property type="entry name" value="THAP"/>
    <property type="match status" value="1"/>
</dbReference>
<proteinExistence type="predicted"/>
<dbReference type="InterPro" id="IPR006612">
    <property type="entry name" value="THAP_Znf"/>
</dbReference>
<reference evidence="7 8" key="1">
    <citation type="submission" date="2018-03" db="EMBL/GenBank/DDBJ databases">
        <title>Finding Nemo's genes: A chromosome-scale reference assembly of the genome of the orange clownfish Amphiprion percula.</title>
        <authorList>
            <person name="Lehmann R."/>
        </authorList>
    </citation>
    <scope>NUCLEOTIDE SEQUENCE</scope>
</reference>
<reference evidence="7" key="3">
    <citation type="submission" date="2025-09" db="UniProtKB">
        <authorList>
            <consortium name="Ensembl"/>
        </authorList>
    </citation>
    <scope>IDENTIFICATION</scope>
</reference>
<keyword evidence="8" id="KW-1185">Reference proteome</keyword>
<keyword evidence="4 5" id="KW-0238">DNA-binding</keyword>
<dbReference type="PANTHER" id="PTHR47577">
    <property type="entry name" value="THAP DOMAIN-CONTAINING PROTEIN 6"/>
    <property type="match status" value="1"/>
</dbReference>
<dbReference type="PANTHER" id="PTHR47577:SF1">
    <property type="entry name" value="THAP DOMAIN-CONTAINING PROTEIN 6"/>
    <property type="match status" value="1"/>
</dbReference>
<keyword evidence="2 5" id="KW-0863">Zinc-finger</keyword>
<organism evidence="7 8">
    <name type="scientific">Amphiprion percula</name>
    <name type="common">Orange clownfish</name>
    <name type="synonym">Lutjanus percula</name>
    <dbReference type="NCBI Taxonomy" id="161767"/>
    <lineage>
        <taxon>Eukaryota</taxon>
        <taxon>Metazoa</taxon>
        <taxon>Chordata</taxon>
        <taxon>Craniata</taxon>
        <taxon>Vertebrata</taxon>
        <taxon>Euteleostomi</taxon>
        <taxon>Actinopterygii</taxon>
        <taxon>Neopterygii</taxon>
        <taxon>Teleostei</taxon>
        <taxon>Neoteleostei</taxon>
        <taxon>Acanthomorphata</taxon>
        <taxon>Ovalentaria</taxon>
        <taxon>Pomacentridae</taxon>
        <taxon>Amphiprion</taxon>
    </lineage>
</organism>
<protein>
    <recommendedName>
        <fullName evidence="6">THAP-type domain-containing protein</fullName>
    </recommendedName>
</protein>
<dbReference type="Proteomes" id="UP000265080">
    <property type="component" value="Chromosome 21"/>
</dbReference>
<evidence type="ECO:0000256" key="1">
    <source>
        <dbReference type="ARBA" id="ARBA00022723"/>
    </source>
</evidence>
<sequence length="134" mass="15869">MLSHCAAYNCTLRHLFTSLSTFLTPYRFPKDDMLRRKWEVALRREGVLCSDHFKPDEFDRAGQICRLRPGVIPSVFNFLARLGRGGASLTRMQQLSFIEFRYFHENLHFYCYFIDDPLWPNAHLLFTQLVFVSK</sequence>
<dbReference type="Ensembl" id="ENSAPET00000003081.1">
    <property type="protein sequence ID" value="ENSAPEP00000003012.1"/>
    <property type="gene ID" value="ENSAPEG00000002183.1"/>
</dbReference>
<evidence type="ECO:0000256" key="4">
    <source>
        <dbReference type="ARBA" id="ARBA00023125"/>
    </source>
</evidence>
<feature type="domain" description="THAP-type" evidence="6">
    <location>
        <begin position="1"/>
        <end position="76"/>
    </location>
</feature>
<dbReference type="GO" id="GO:0008270">
    <property type="term" value="F:zinc ion binding"/>
    <property type="evidence" value="ECO:0007669"/>
    <property type="project" value="UniProtKB-KW"/>
</dbReference>
<dbReference type="PROSITE" id="PS50950">
    <property type="entry name" value="ZF_THAP"/>
    <property type="match status" value="1"/>
</dbReference>
<evidence type="ECO:0000313" key="8">
    <source>
        <dbReference type="Proteomes" id="UP000265080"/>
    </source>
</evidence>
<dbReference type="AlphaFoldDB" id="A0A3P8RSL2"/>
<reference evidence="7" key="2">
    <citation type="submission" date="2025-08" db="UniProtKB">
        <authorList>
            <consortium name="Ensembl"/>
        </authorList>
    </citation>
    <scope>IDENTIFICATION</scope>
</reference>
<evidence type="ECO:0000313" key="7">
    <source>
        <dbReference type="Ensembl" id="ENSAPEP00000003012.1"/>
    </source>
</evidence>
<evidence type="ECO:0000256" key="3">
    <source>
        <dbReference type="ARBA" id="ARBA00022833"/>
    </source>
</evidence>
<keyword evidence="1" id="KW-0479">Metal-binding</keyword>
<dbReference type="GeneTree" id="ENSGT01150000287118"/>
<dbReference type="STRING" id="161767.ENSAPEP00000003012"/>
<dbReference type="SUPFAM" id="SSF57716">
    <property type="entry name" value="Glucocorticoid receptor-like (DNA-binding domain)"/>
    <property type="match status" value="1"/>
</dbReference>
<keyword evidence="3" id="KW-0862">Zinc</keyword>